<evidence type="ECO:0000256" key="1">
    <source>
        <dbReference type="ARBA" id="ARBA00007549"/>
    </source>
</evidence>
<dbReference type="EMBL" id="CADCXU010025650">
    <property type="protein sequence ID" value="CAB0012825.1"/>
    <property type="molecule type" value="Genomic_DNA"/>
</dbReference>
<dbReference type="InterPro" id="IPR000198">
    <property type="entry name" value="RhoGAP_dom"/>
</dbReference>
<dbReference type="Pfam" id="PF00620">
    <property type="entry name" value="RhoGAP"/>
    <property type="match status" value="1"/>
</dbReference>
<feature type="domain" description="FAM13A-like" evidence="4">
    <location>
        <begin position="592"/>
        <end position="661"/>
    </location>
</feature>
<evidence type="ECO:0000259" key="4">
    <source>
        <dbReference type="Pfam" id="PF26116"/>
    </source>
</evidence>
<keyword evidence="6" id="KW-1185">Reference proteome</keyword>
<sequence length="662" mass="75032">MFAATRDGPARYSIINLCCRPRKRNVDFYIKWLKTEGLFKLNAGNPGVIENLKCQFNSNVDADLESCSDMFSIGLLLIIWLKELPQPLLSDQIVSDLVSLMHSKPSIIYLIIRCNGIKLDRRSSLRQCHGQYRSSVARLHQQTPEFDDIRSQGVRPAVHIRRKPTVLIKTLHDQTQTEQKFKTLTHTQTHPYPLLELKLLIKHKRKLKLVIKLKFKLTLVIKHKMSNSEERPAVNNGSANGNLRGDSMRRVSSHEDFSKTHPPGKDAPLLLKKVTQPLHERNSCSPQRHLPNDEHTNVVNPNVGYASDLFDENEHERRRDSERFAPQHGAPRRNGGRRHHNKHHRSSSRAKENAVYKHTIIRQDPAESGKASSDQKPPASPPKVVASPPDPPAGSKSAPEGPPIGEERSPSPISGVGSPTLDLNTLYYGQITDEEDPIPSFQWNSPMPARLSEKRAASGRGEVLEVMGHDQLIDEKAAMQKSLLQLEASFGRPSSREERDMVRGLYDRYRLVKRMLLRHAPSKVKESITELGTILEHEAMEFAPSPPPSPSNKRDPPAQAHHSPAHDALGSSSEQPERKTPEFVLDNLHSRSREELADMQRAAREEKRRLRKCLKDQELEFQAMTGRKLQKEDRNPADSTYAEYKQAKAKLKLIDALLMKHK</sequence>
<organism evidence="5 6">
    <name type="scientific">Nesidiocoris tenuis</name>
    <dbReference type="NCBI Taxonomy" id="355587"/>
    <lineage>
        <taxon>Eukaryota</taxon>
        <taxon>Metazoa</taxon>
        <taxon>Ecdysozoa</taxon>
        <taxon>Arthropoda</taxon>
        <taxon>Hexapoda</taxon>
        <taxon>Insecta</taxon>
        <taxon>Pterygota</taxon>
        <taxon>Neoptera</taxon>
        <taxon>Paraneoptera</taxon>
        <taxon>Hemiptera</taxon>
        <taxon>Heteroptera</taxon>
        <taxon>Panheteroptera</taxon>
        <taxon>Cimicomorpha</taxon>
        <taxon>Miridae</taxon>
        <taxon>Dicyphina</taxon>
        <taxon>Nesidiocoris</taxon>
    </lineage>
</organism>
<evidence type="ECO:0000256" key="2">
    <source>
        <dbReference type="SAM" id="MobiDB-lite"/>
    </source>
</evidence>
<comment type="similarity">
    <text evidence="1">Belongs to the FAM13 family.</text>
</comment>
<evidence type="ECO:0000313" key="5">
    <source>
        <dbReference type="EMBL" id="CAB0012825.1"/>
    </source>
</evidence>
<dbReference type="Gene3D" id="1.10.555.10">
    <property type="entry name" value="Rho GTPase activation protein"/>
    <property type="match status" value="1"/>
</dbReference>
<dbReference type="Pfam" id="PF26116">
    <property type="entry name" value="FAM13A"/>
    <property type="match status" value="1"/>
</dbReference>
<dbReference type="InterPro" id="IPR039102">
    <property type="entry name" value="FAM13"/>
</dbReference>
<name>A0A6H5H8N7_9HEMI</name>
<feature type="compositionally biased region" description="Basic and acidic residues" evidence="2">
    <location>
        <begin position="312"/>
        <end position="325"/>
    </location>
</feature>
<gene>
    <name evidence="5" type="ORF">NTEN_LOCUS17519</name>
</gene>
<accession>A0A6H5H8N7</accession>
<feature type="compositionally biased region" description="Basic and acidic residues" evidence="2">
    <location>
        <begin position="246"/>
        <end position="259"/>
    </location>
</feature>
<feature type="region of interest" description="Disordered" evidence="2">
    <location>
        <begin position="541"/>
        <end position="605"/>
    </location>
</feature>
<feature type="compositionally biased region" description="Basic residues" evidence="2">
    <location>
        <begin position="330"/>
        <end position="348"/>
    </location>
</feature>
<dbReference type="InterPro" id="IPR059029">
    <property type="entry name" value="FAM13A_dom"/>
</dbReference>
<dbReference type="OrthoDB" id="185175at2759"/>
<feature type="region of interest" description="Disordered" evidence="2">
    <location>
        <begin position="228"/>
        <end position="418"/>
    </location>
</feature>
<dbReference type="GO" id="GO:0007165">
    <property type="term" value="P:signal transduction"/>
    <property type="evidence" value="ECO:0007669"/>
    <property type="project" value="InterPro"/>
</dbReference>
<dbReference type="AlphaFoldDB" id="A0A6H5H8N7"/>
<feature type="domain" description="Rho-GAP" evidence="3">
    <location>
        <begin position="33"/>
        <end position="103"/>
    </location>
</feature>
<dbReference type="SUPFAM" id="SSF48350">
    <property type="entry name" value="GTPase activation domain, GAP"/>
    <property type="match status" value="1"/>
</dbReference>
<dbReference type="Proteomes" id="UP000479000">
    <property type="component" value="Unassembled WGS sequence"/>
</dbReference>
<evidence type="ECO:0000259" key="3">
    <source>
        <dbReference type="Pfam" id="PF00620"/>
    </source>
</evidence>
<proteinExistence type="inferred from homology"/>
<reference evidence="5 6" key="1">
    <citation type="submission" date="2020-02" db="EMBL/GenBank/DDBJ databases">
        <authorList>
            <person name="Ferguson B K."/>
        </authorList>
    </citation>
    <scope>NUCLEOTIDE SEQUENCE [LARGE SCALE GENOMIC DNA]</scope>
</reference>
<evidence type="ECO:0000313" key="6">
    <source>
        <dbReference type="Proteomes" id="UP000479000"/>
    </source>
</evidence>
<evidence type="ECO:0008006" key="7">
    <source>
        <dbReference type="Google" id="ProtNLM"/>
    </source>
</evidence>
<protein>
    <recommendedName>
        <fullName evidence="7">Rho-GAP domain-containing protein</fullName>
    </recommendedName>
</protein>
<dbReference type="PANTHER" id="PTHR15904">
    <property type="entry name" value="FAM13"/>
    <property type="match status" value="1"/>
</dbReference>
<feature type="compositionally biased region" description="Basic and acidic residues" evidence="2">
    <location>
        <begin position="588"/>
        <end position="605"/>
    </location>
</feature>
<dbReference type="InterPro" id="IPR008936">
    <property type="entry name" value="Rho_GTPase_activation_prot"/>
</dbReference>
<dbReference type="PANTHER" id="PTHR15904:SF17">
    <property type="entry name" value="RHO-GAP DOMAIN-CONTAINING PROTEIN"/>
    <property type="match status" value="1"/>
</dbReference>